<feature type="transmembrane region" description="Helical" evidence="1">
    <location>
        <begin position="492"/>
        <end position="511"/>
    </location>
</feature>
<dbReference type="EMBL" id="CAJNDS010002698">
    <property type="protein sequence ID" value="CAE7567176.1"/>
    <property type="molecule type" value="Genomic_DNA"/>
</dbReference>
<evidence type="ECO:0000256" key="1">
    <source>
        <dbReference type="SAM" id="Phobius"/>
    </source>
</evidence>
<keyword evidence="1" id="KW-0472">Membrane</keyword>
<organism evidence="2 3">
    <name type="scientific">Symbiodinium natans</name>
    <dbReference type="NCBI Taxonomy" id="878477"/>
    <lineage>
        <taxon>Eukaryota</taxon>
        <taxon>Sar</taxon>
        <taxon>Alveolata</taxon>
        <taxon>Dinophyceae</taxon>
        <taxon>Suessiales</taxon>
        <taxon>Symbiodiniaceae</taxon>
        <taxon>Symbiodinium</taxon>
    </lineage>
</organism>
<feature type="transmembrane region" description="Helical" evidence="1">
    <location>
        <begin position="174"/>
        <end position="194"/>
    </location>
</feature>
<gene>
    <name evidence="2" type="primary">HERC1</name>
    <name evidence="2" type="ORF">SNAT2548_LOCUS32171</name>
</gene>
<dbReference type="AlphaFoldDB" id="A0A812UJA4"/>
<sequence length="513" mass="56851">MGQAACRNCCSEGPQVEIQSVVAPTAHPCVEPDTMGHEPESPSSELPAIHLTQSSREVPSLLRGVPLRRTLQQGGRMWRYRPTDLSFAERSVLFASSAPTDSLDVFLSHAWETPGRWKYLSLLVQYGWRSMLVAWAIGTGLSFLLCMAGVLPLFRHWEGTAAGVRVASPYGCWILLGGLISALAGLFASPYIAWGKSSCGFLDFLCIHQTDEILMQQGINNLAGFLEASKELRVMWSPPLLSRLWCVFELAAFRKLNPGGGIAVQPIFVEATMCQIFLWMHAMSIASWVAGPPSSHGAGTLIVVMGLGCFLFPLVHALRRNYLYKQTLLAQLASFDVKHARCQCESDEAHIHAAIVHWYGSLHAFSEHVRGPLREELMKVLEAPGFPFGYAFLLSTPMLSTGLEVWVAYWKGGATLEGMLAYTLAMVFGMNFVWFPAMWALLIFSCEKGIGFRSFRCRPCCETVALALIWWFLFLFGTLCGIRAYASSLTLALLWLAIAVLFAGSTARYLWRK</sequence>
<accession>A0A812UJA4</accession>
<dbReference type="OrthoDB" id="417708at2759"/>
<evidence type="ECO:0000313" key="2">
    <source>
        <dbReference type="EMBL" id="CAE7567176.1"/>
    </source>
</evidence>
<keyword evidence="1" id="KW-0812">Transmembrane</keyword>
<name>A0A812UJA4_9DINO</name>
<feature type="transmembrane region" description="Helical" evidence="1">
    <location>
        <begin position="296"/>
        <end position="318"/>
    </location>
</feature>
<feature type="transmembrane region" description="Helical" evidence="1">
    <location>
        <begin position="267"/>
        <end position="290"/>
    </location>
</feature>
<dbReference type="Proteomes" id="UP000604046">
    <property type="component" value="Unassembled WGS sequence"/>
</dbReference>
<comment type="caution">
    <text evidence="2">The sequence shown here is derived from an EMBL/GenBank/DDBJ whole genome shotgun (WGS) entry which is preliminary data.</text>
</comment>
<feature type="transmembrane region" description="Helical" evidence="1">
    <location>
        <begin position="464"/>
        <end position="486"/>
    </location>
</feature>
<evidence type="ECO:0000313" key="3">
    <source>
        <dbReference type="Proteomes" id="UP000604046"/>
    </source>
</evidence>
<keyword evidence="1" id="KW-1133">Transmembrane helix</keyword>
<feature type="transmembrane region" description="Helical" evidence="1">
    <location>
        <begin position="132"/>
        <end position="154"/>
    </location>
</feature>
<keyword evidence="3" id="KW-1185">Reference proteome</keyword>
<feature type="transmembrane region" description="Helical" evidence="1">
    <location>
        <begin position="388"/>
        <end position="409"/>
    </location>
</feature>
<protein>
    <submittedName>
        <fullName evidence="2">HERC1 protein</fullName>
    </submittedName>
</protein>
<feature type="transmembrane region" description="Helical" evidence="1">
    <location>
        <begin position="421"/>
        <end position="444"/>
    </location>
</feature>
<reference evidence="2" key="1">
    <citation type="submission" date="2021-02" db="EMBL/GenBank/DDBJ databases">
        <authorList>
            <person name="Dougan E. K."/>
            <person name="Rhodes N."/>
            <person name="Thang M."/>
            <person name="Chan C."/>
        </authorList>
    </citation>
    <scope>NUCLEOTIDE SEQUENCE</scope>
</reference>
<proteinExistence type="predicted"/>